<dbReference type="InterPro" id="IPR006182">
    <property type="entry name" value="FliF_N_dom"/>
</dbReference>
<gene>
    <name evidence="5" type="ORF">METZ01_LOCUS474685</name>
</gene>
<dbReference type="AlphaFoldDB" id="A0A383BPP1"/>
<dbReference type="PRINTS" id="PR01009">
    <property type="entry name" value="FLGMRINGFLIF"/>
</dbReference>
<dbReference type="GO" id="GO:0009431">
    <property type="term" value="C:bacterial-type flagellum basal body, MS ring"/>
    <property type="evidence" value="ECO:0007669"/>
    <property type="project" value="InterPro"/>
</dbReference>
<evidence type="ECO:0000256" key="2">
    <source>
        <dbReference type="ARBA" id="ARBA00023136"/>
    </source>
</evidence>
<organism evidence="5">
    <name type="scientific">marine metagenome</name>
    <dbReference type="NCBI Taxonomy" id="408172"/>
    <lineage>
        <taxon>unclassified sequences</taxon>
        <taxon>metagenomes</taxon>
        <taxon>ecological metagenomes</taxon>
    </lineage>
</organism>
<dbReference type="GO" id="GO:0016020">
    <property type="term" value="C:membrane"/>
    <property type="evidence" value="ECO:0007669"/>
    <property type="project" value="UniProtKB-SubCell"/>
</dbReference>
<dbReference type="PANTHER" id="PTHR30046:SF0">
    <property type="entry name" value="FLAGELLAR M-RING PROTEIN"/>
    <property type="match status" value="1"/>
</dbReference>
<dbReference type="Gene3D" id="3.30.300.30">
    <property type="match status" value="1"/>
</dbReference>
<keyword evidence="2 3" id="KW-0472">Membrane</keyword>
<proteinExistence type="predicted"/>
<dbReference type="EMBL" id="UINC01202161">
    <property type="protein sequence ID" value="SVE21831.1"/>
    <property type="molecule type" value="Genomic_DNA"/>
</dbReference>
<feature type="non-terminal residue" evidence="5">
    <location>
        <position position="172"/>
    </location>
</feature>
<keyword evidence="3" id="KW-1133">Transmembrane helix</keyword>
<dbReference type="GO" id="GO:0071973">
    <property type="term" value="P:bacterial-type flagellum-dependent cell motility"/>
    <property type="evidence" value="ECO:0007669"/>
    <property type="project" value="InterPro"/>
</dbReference>
<evidence type="ECO:0000256" key="1">
    <source>
        <dbReference type="ARBA" id="ARBA00004370"/>
    </source>
</evidence>
<feature type="transmembrane region" description="Helical" evidence="3">
    <location>
        <begin position="16"/>
        <end position="35"/>
    </location>
</feature>
<dbReference type="InterPro" id="IPR000067">
    <property type="entry name" value="FlgMring_FliF"/>
</dbReference>
<dbReference type="InterPro" id="IPR043427">
    <property type="entry name" value="YscJ/FliF"/>
</dbReference>
<dbReference type="GO" id="GO:0003774">
    <property type="term" value="F:cytoskeletal motor activity"/>
    <property type="evidence" value="ECO:0007669"/>
    <property type="project" value="InterPro"/>
</dbReference>
<evidence type="ECO:0000259" key="4">
    <source>
        <dbReference type="Pfam" id="PF01514"/>
    </source>
</evidence>
<protein>
    <recommendedName>
        <fullName evidence="4">Flagellar M-ring N-terminal domain-containing protein</fullName>
    </recommendedName>
</protein>
<feature type="non-terminal residue" evidence="5">
    <location>
        <position position="1"/>
    </location>
</feature>
<reference evidence="5" key="1">
    <citation type="submission" date="2018-05" db="EMBL/GenBank/DDBJ databases">
        <authorList>
            <person name="Lanie J.A."/>
            <person name="Ng W.-L."/>
            <person name="Kazmierczak K.M."/>
            <person name="Andrzejewski T.M."/>
            <person name="Davidsen T.M."/>
            <person name="Wayne K.J."/>
            <person name="Tettelin H."/>
            <person name="Glass J.I."/>
            <person name="Rusch D."/>
            <person name="Podicherti R."/>
            <person name="Tsui H.-C.T."/>
            <person name="Winkler M.E."/>
        </authorList>
    </citation>
    <scope>NUCLEOTIDE SEQUENCE</scope>
</reference>
<dbReference type="PANTHER" id="PTHR30046">
    <property type="entry name" value="FLAGELLAR M-RING PROTEIN"/>
    <property type="match status" value="1"/>
</dbReference>
<dbReference type="InterPro" id="IPR045851">
    <property type="entry name" value="AMP-bd_C_sf"/>
</dbReference>
<name>A0A383BPP1_9ZZZZ</name>
<evidence type="ECO:0000256" key="3">
    <source>
        <dbReference type="SAM" id="Phobius"/>
    </source>
</evidence>
<evidence type="ECO:0000313" key="5">
    <source>
        <dbReference type="EMBL" id="SVE21831.1"/>
    </source>
</evidence>
<dbReference type="Pfam" id="PF01514">
    <property type="entry name" value="YscJ_FliF"/>
    <property type="match status" value="1"/>
</dbReference>
<accession>A0A383BPP1</accession>
<comment type="subcellular location">
    <subcellularLocation>
        <location evidence="1">Membrane</location>
    </subcellularLocation>
</comment>
<dbReference type="NCBIfam" id="TIGR00206">
    <property type="entry name" value="fliF"/>
    <property type="match status" value="1"/>
</dbReference>
<feature type="domain" description="Flagellar M-ring N-terminal" evidence="4">
    <location>
        <begin position="39"/>
        <end position="172"/>
    </location>
</feature>
<keyword evidence="3" id="KW-0812">Transmembrane</keyword>
<sequence>VDTIAQALRNIGPMRLAILGFVMIGLLGFFIFLMGKIGSSNMKLLYSDLDSIDRNKIVGELGSMGVPYELRKDGSEIHVPASDANRALLNLADKGLPRGGTVGYEIFDKQDSLGTTNFMQNINLIRAMEGELAKTIQTIASVKTARIHLVMPKRELFSRQKQEPSASVVLSM</sequence>